<proteinExistence type="inferred from homology"/>
<dbReference type="InterPro" id="IPR020550">
    <property type="entry name" value="Inositol_monophosphatase_CS"/>
</dbReference>
<dbReference type="GO" id="GO:0008934">
    <property type="term" value="F:inositol monophosphate 1-phosphatase activity"/>
    <property type="evidence" value="ECO:0007669"/>
    <property type="project" value="TreeGrafter"/>
</dbReference>
<feature type="binding site" evidence="4">
    <location>
        <position position="44"/>
    </location>
    <ligand>
        <name>Mg(2+)</name>
        <dbReference type="ChEBI" id="CHEBI:18420"/>
        <label>1</label>
        <note>catalytic</note>
    </ligand>
</feature>
<dbReference type="EMBL" id="GHBR01003067">
    <property type="protein sequence ID" value="NDJ97546.1"/>
    <property type="molecule type" value="Transcribed_RNA"/>
</dbReference>
<evidence type="ECO:0000256" key="2">
    <source>
        <dbReference type="ARBA" id="ARBA00022723"/>
    </source>
</evidence>
<evidence type="ECO:0000256" key="3">
    <source>
        <dbReference type="ARBA" id="ARBA00022842"/>
    </source>
</evidence>
<dbReference type="Gene3D" id="3.40.190.80">
    <property type="match status" value="1"/>
</dbReference>
<accession>A0A6B2G4X9</accession>
<dbReference type="PROSITE" id="PS00630">
    <property type="entry name" value="IMP_2"/>
    <property type="match status" value="1"/>
</dbReference>
<name>A0A6B2G4X9_MYXSQ</name>
<dbReference type="GO" id="GO:0046872">
    <property type="term" value="F:metal ion binding"/>
    <property type="evidence" value="ECO:0007669"/>
    <property type="project" value="UniProtKB-KW"/>
</dbReference>
<dbReference type="GO" id="GO:0046854">
    <property type="term" value="P:phosphatidylinositol phosphate biosynthetic process"/>
    <property type="evidence" value="ECO:0007669"/>
    <property type="project" value="InterPro"/>
</dbReference>
<evidence type="ECO:0000256" key="1">
    <source>
        <dbReference type="ARBA" id="ARBA00009759"/>
    </source>
</evidence>
<dbReference type="PANTHER" id="PTHR20854">
    <property type="entry name" value="INOSITOL MONOPHOSPHATASE"/>
    <property type="match status" value="1"/>
</dbReference>
<evidence type="ECO:0000256" key="4">
    <source>
        <dbReference type="PIRSR" id="PIRSR600760-2"/>
    </source>
</evidence>
<dbReference type="Pfam" id="PF00459">
    <property type="entry name" value="Inositol_P"/>
    <property type="match status" value="1"/>
</dbReference>
<sequence>MKDIISLPQGVHGIRMIGSAALSMCLVASGKADCYFEWGTYCWDIAAGAIIVREAGGYVSNLGSEKLDVMGRKYVCANSPDLIRKINDIVSLHYGAQDI</sequence>
<protein>
    <submittedName>
        <fullName evidence="5">Inositol monophosphatase 1 (Trinotate prediction)</fullName>
    </submittedName>
</protein>
<reference evidence="5" key="1">
    <citation type="submission" date="2018-11" db="EMBL/GenBank/DDBJ databases">
        <title>Myxobolus squamalis genome and transcriptome.</title>
        <authorList>
            <person name="Yahalomi D."/>
            <person name="Atkinson S.D."/>
            <person name="Neuhof M."/>
            <person name="Chang E.S."/>
            <person name="Philippe H."/>
            <person name="Cartwright P."/>
            <person name="Bartholomew J.L."/>
            <person name="Huchon D."/>
        </authorList>
    </citation>
    <scope>NUCLEOTIDE SEQUENCE</scope>
    <source>
        <strain evidence="5">71B08</strain>
        <tissue evidence="5">Whole</tissue>
    </source>
</reference>
<dbReference type="AlphaFoldDB" id="A0A6B2G4X9"/>
<dbReference type="GO" id="GO:0007165">
    <property type="term" value="P:signal transduction"/>
    <property type="evidence" value="ECO:0007669"/>
    <property type="project" value="TreeGrafter"/>
</dbReference>
<dbReference type="PRINTS" id="PR00377">
    <property type="entry name" value="IMPHPHTASES"/>
</dbReference>
<dbReference type="SUPFAM" id="SSF56655">
    <property type="entry name" value="Carbohydrate phosphatase"/>
    <property type="match status" value="1"/>
</dbReference>
<comment type="similarity">
    <text evidence="1">Belongs to the inositol monophosphatase superfamily.</text>
</comment>
<evidence type="ECO:0000313" key="5">
    <source>
        <dbReference type="EMBL" id="NDJ97546.1"/>
    </source>
</evidence>
<keyword evidence="2 4" id="KW-0479">Metal-binding</keyword>
<dbReference type="PANTHER" id="PTHR20854:SF4">
    <property type="entry name" value="INOSITOL-1-MONOPHOSPHATASE-RELATED"/>
    <property type="match status" value="1"/>
</dbReference>
<dbReference type="InterPro" id="IPR000760">
    <property type="entry name" value="Inositol_monophosphatase-like"/>
</dbReference>
<dbReference type="GO" id="GO:0006020">
    <property type="term" value="P:inositol metabolic process"/>
    <property type="evidence" value="ECO:0007669"/>
    <property type="project" value="TreeGrafter"/>
</dbReference>
<keyword evidence="3 4" id="KW-0460">Magnesium</keyword>
<organism evidence="5">
    <name type="scientific">Myxobolus squamalis</name>
    <name type="common">Myxosporean</name>
    <dbReference type="NCBI Taxonomy" id="59785"/>
    <lineage>
        <taxon>Eukaryota</taxon>
        <taxon>Metazoa</taxon>
        <taxon>Cnidaria</taxon>
        <taxon>Myxozoa</taxon>
        <taxon>Myxosporea</taxon>
        <taxon>Bivalvulida</taxon>
        <taxon>Platysporina</taxon>
        <taxon>Myxobolidae</taxon>
        <taxon>Myxobolus</taxon>
    </lineage>
</organism>
<comment type="cofactor">
    <cofactor evidence="4">
        <name>Mg(2+)</name>
        <dbReference type="ChEBI" id="CHEBI:18420"/>
    </cofactor>
</comment>